<comment type="subcellular location">
    <subcellularLocation>
        <location evidence="1">Cell membrane</location>
        <topology evidence="1">Multi-pass membrane protein</topology>
    </subcellularLocation>
</comment>
<sequence length="412" mass="43591">MDHPDFFLLAIVWMVLWGAVGGVWIRRAYFARDLDVTAARDVGVAIGAATGPFGLVPLYLKTPKLTRGWRMLPWAGVALVFLAAFAVSDPDNACVSSGSFVASQIANGLIMGTIYGLMALGLALIFSIIGVVSFSHGEFYMIGGMIVYYMTSVWLPEAGPIVAVIVACLATFAIGAAFERMFLTPIYAGKVERPNEYAILVTFGLAFFLQYLVQALSGANPVKAKPFFELPHSEFPTGGAILSTSRSNITLFDTISISTPRLTAAILSVVMLMALIWFLYRTWIGKALRATAQDRQAAAVAGINPGLMNMIAFGLGCMLAGLAGAVLVQAFSWLPQTGAIPALRAFVIIVLGGLGSLPGAFIGGIILGLVEAAGAGCVPDPTRAAAYLPAYGMIILTLVLLLKPQGLFGRKQ</sequence>
<dbReference type="InterPro" id="IPR052157">
    <property type="entry name" value="BCAA_transport_permease"/>
</dbReference>
<evidence type="ECO:0000256" key="9">
    <source>
        <dbReference type="SAM" id="Phobius"/>
    </source>
</evidence>
<evidence type="ECO:0000313" key="10">
    <source>
        <dbReference type="EMBL" id="MDX8471476.1"/>
    </source>
</evidence>
<keyword evidence="3" id="KW-1003">Cell membrane</keyword>
<dbReference type="PANTHER" id="PTHR11795">
    <property type="entry name" value="BRANCHED-CHAIN AMINO ACID TRANSPORT SYSTEM PERMEASE PROTEIN LIVH"/>
    <property type="match status" value="1"/>
</dbReference>
<dbReference type="CDD" id="cd06582">
    <property type="entry name" value="TM_PBP1_LivH_like"/>
    <property type="match status" value="1"/>
</dbReference>
<feature type="transmembrane region" description="Helical" evidence="9">
    <location>
        <begin position="311"/>
        <end position="334"/>
    </location>
</feature>
<evidence type="ECO:0000256" key="5">
    <source>
        <dbReference type="ARBA" id="ARBA00022970"/>
    </source>
</evidence>
<reference evidence="10 11" key="1">
    <citation type="submission" date="2023-08" db="EMBL/GenBank/DDBJ databases">
        <title>Implementing the SeqCode for naming new Mesorhizobium species isolated from Vachellia karroo root nodules.</title>
        <authorList>
            <person name="Van Lill M."/>
        </authorList>
    </citation>
    <scope>NUCLEOTIDE SEQUENCE [LARGE SCALE GENOMIC DNA]</scope>
    <source>
        <strain evidence="10 11">VK23A</strain>
    </source>
</reference>
<evidence type="ECO:0000256" key="8">
    <source>
        <dbReference type="ARBA" id="ARBA00037998"/>
    </source>
</evidence>
<feature type="transmembrane region" description="Helical" evidence="9">
    <location>
        <begin position="161"/>
        <end position="183"/>
    </location>
</feature>
<evidence type="ECO:0000256" key="3">
    <source>
        <dbReference type="ARBA" id="ARBA00022475"/>
    </source>
</evidence>
<keyword evidence="4 9" id="KW-0812">Transmembrane</keyword>
<accession>A0ABU4X9J9</accession>
<protein>
    <submittedName>
        <fullName evidence="10">Branched-chain amino acid ABC transporter permease</fullName>
    </submittedName>
</protein>
<evidence type="ECO:0000256" key="2">
    <source>
        <dbReference type="ARBA" id="ARBA00022448"/>
    </source>
</evidence>
<proteinExistence type="inferred from homology"/>
<gene>
    <name evidence="10" type="ORF">RFM27_05275</name>
</gene>
<organism evidence="10 11">
    <name type="scientific">Mesorhizobium dulcispinae</name>
    <dbReference type="NCBI Taxonomy" id="3072316"/>
    <lineage>
        <taxon>Bacteria</taxon>
        <taxon>Pseudomonadati</taxon>
        <taxon>Pseudomonadota</taxon>
        <taxon>Alphaproteobacteria</taxon>
        <taxon>Hyphomicrobiales</taxon>
        <taxon>Phyllobacteriaceae</taxon>
        <taxon>Mesorhizobium</taxon>
    </lineage>
</organism>
<keyword evidence="7 9" id="KW-0472">Membrane</keyword>
<name>A0ABU4X9J9_9HYPH</name>
<keyword evidence="6 9" id="KW-1133">Transmembrane helix</keyword>
<feature type="transmembrane region" description="Helical" evidence="9">
    <location>
        <begin position="139"/>
        <end position="155"/>
    </location>
</feature>
<dbReference type="EMBL" id="JAVIIZ010000002">
    <property type="protein sequence ID" value="MDX8471476.1"/>
    <property type="molecule type" value="Genomic_DNA"/>
</dbReference>
<feature type="transmembrane region" description="Helical" evidence="9">
    <location>
        <begin position="108"/>
        <end position="132"/>
    </location>
</feature>
<comment type="similarity">
    <text evidence="8">Belongs to the binding-protein-dependent transport system permease family. LivHM subfamily.</text>
</comment>
<feature type="transmembrane region" description="Helical" evidence="9">
    <location>
        <begin position="6"/>
        <end position="25"/>
    </location>
</feature>
<dbReference type="PANTHER" id="PTHR11795:SF445">
    <property type="entry name" value="AMINO ACID ABC TRANSPORTER PERMEASE PROTEIN"/>
    <property type="match status" value="1"/>
</dbReference>
<evidence type="ECO:0000256" key="7">
    <source>
        <dbReference type="ARBA" id="ARBA00023136"/>
    </source>
</evidence>
<dbReference type="InterPro" id="IPR001851">
    <property type="entry name" value="ABC_transp_permease"/>
</dbReference>
<evidence type="ECO:0000313" key="11">
    <source>
        <dbReference type="Proteomes" id="UP001271780"/>
    </source>
</evidence>
<dbReference type="RefSeq" id="WP_320315975.1">
    <property type="nucleotide sequence ID" value="NZ_JAVIIX010000003.1"/>
</dbReference>
<evidence type="ECO:0000256" key="6">
    <source>
        <dbReference type="ARBA" id="ARBA00022989"/>
    </source>
</evidence>
<comment type="caution">
    <text evidence="10">The sequence shown here is derived from an EMBL/GenBank/DDBJ whole genome shotgun (WGS) entry which is preliminary data.</text>
</comment>
<feature type="transmembrane region" description="Helical" evidence="9">
    <location>
        <begin position="262"/>
        <end position="280"/>
    </location>
</feature>
<keyword evidence="2" id="KW-0813">Transport</keyword>
<feature type="transmembrane region" description="Helical" evidence="9">
    <location>
        <begin position="71"/>
        <end position="88"/>
    </location>
</feature>
<feature type="transmembrane region" description="Helical" evidence="9">
    <location>
        <begin position="195"/>
        <end position="213"/>
    </location>
</feature>
<keyword evidence="5" id="KW-0029">Amino-acid transport</keyword>
<feature type="transmembrane region" description="Helical" evidence="9">
    <location>
        <begin position="384"/>
        <end position="402"/>
    </location>
</feature>
<evidence type="ECO:0000256" key="1">
    <source>
        <dbReference type="ARBA" id="ARBA00004651"/>
    </source>
</evidence>
<dbReference type="Proteomes" id="UP001271780">
    <property type="component" value="Unassembled WGS sequence"/>
</dbReference>
<evidence type="ECO:0000256" key="4">
    <source>
        <dbReference type="ARBA" id="ARBA00022692"/>
    </source>
</evidence>
<dbReference type="Pfam" id="PF02653">
    <property type="entry name" value="BPD_transp_2"/>
    <property type="match status" value="1"/>
</dbReference>
<keyword evidence="11" id="KW-1185">Reference proteome</keyword>
<feature type="transmembrane region" description="Helical" evidence="9">
    <location>
        <begin position="346"/>
        <end position="372"/>
    </location>
</feature>